<evidence type="ECO:0000313" key="2">
    <source>
        <dbReference type="EMBL" id="HER43015.1"/>
    </source>
</evidence>
<protein>
    <recommendedName>
        <fullName evidence="1">Haem-binding uptake Tiki superfamily ChaN domain-containing protein</fullName>
    </recommendedName>
</protein>
<dbReference type="EMBL" id="DSEC01000068">
    <property type="protein sequence ID" value="HER43015.1"/>
    <property type="molecule type" value="Genomic_DNA"/>
</dbReference>
<gene>
    <name evidence="2" type="ORF">ENO08_00970</name>
</gene>
<dbReference type="SUPFAM" id="SSF159501">
    <property type="entry name" value="EreA/ChaN-like"/>
    <property type="match status" value="1"/>
</dbReference>
<evidence type="ECO:0000259" key="1">
    <source>
        <dbReference type="Pfam" id="PF04187"/>
    </source>
</evidence>
<dbReference type="Gene3D" id="3.40.50.11550">
    <property type="match status" value="1"/>
</dbReference>
<dbReference type="Proteomes" id="UP000886069">
    <property type="component" value="Unassembled WGS sequence"/>
</dbReference>
<reference evidence="2" key="1">
    <citation type="journal article" date="2020" name="mSystems">
        <title>Genome- and Community-Level Interaction Insights into Carbon Utilization and Element Cycling Functions of Hydrothermarchaeota in Hydrothermal Sediment.</title>
        <authorList>
            <person name="Zhou Z."/>
            <person name="Liu Y."/>
            <person name="Xu W."/>
            <person name="Pan J."/>
            <person name="Luo Z.H."/>
            <person name="Li M."/>
        </authorList>
    </citation>
    <scope>NUCLEOTIDE SEQUENCE [LARGE SCALE GENOMIC DNA]</scope>
    <source>
        <strain evidence="2">SpSt-1233</strain>
    </source>
</reference>
<proteinExistence type="predicted"/>
<comment type="caution">
    <text evidence="2">The sequence shown here is derived from an EMBL/GenBank/DDBJ whole genome shotgun (WGS) entry which is preliminary data.</text>
</comment>
<feature type="domain" description="Haem-binding uptake Tiki superfamily ChaN" evidence="1">
    <location>
        <begin position="87"/>
        <end position="190"/>
    </location>
</feature>
<dbReference type="InterPro" id="IPR007314">
    <property type="entry name" value="Cofac_haem-bd_dom"/>
</dbReference>
<dbReference type="Pfam" id="PF04187">
    <property type="entry name" value="Cofac_haem_bdg"/>
    <property type="match status" value="1"/>
</dbReference>
<sequence>MPFEKLNVEHYMRRQYCCRTLSQSSPAGETMAESRQIEKEIAAQRSVIRVLKREIFGIDKTWRSSYIREFQSGLQGYDRICSKEEVLDRAAASDIVYFGDYHPLEASQTLALDILTELKARGTDVVLALEMLYEYQQETLDRYMKRSISEKEFLDAVSYGSEWGFSWESYGRFFAAAKDPFVPIFGIDYEPRDHLRFIRGRDRMIAGKISTIRKFFPGHTILVVIGESHVAPGHLPEYVRAAAGAGLKETTIVQNADEIYWKLLRRGRQDAEAVRVGAGRYCVFTASPMIKYQSYRCMIDLWTEGEECDIHTPSIVEMVDNILNFIAGGKGRVAVTVGEDWCEPVESVVPEVLCGSTYRSIAARLRAMGMSQRGVLAAEENLRRSGMCYIPAVNSLQVQRFDISCAAREAARFVLFAMRDEIGPERRIRRTMEDRFYAFVFEEALCLLGARIVNPVIPCGGPGLLFEVMNRDGSVTGPLQGMTPAQTREIAALLRQHIAWEGSGAGRPTESIKRIYRYGIRKR</sequence>
<dbReference type="AlphaFoldDB" id="A0A7V2ATL8"/>
<name>A0A7V2ATL8_UNCEI</name>
<organism evidence="2">
    <name type="scientific">Eiseniibacteriota bacterium</name>
    <dbReference type="NCBI Taxonomy" id="2212470"/>
    <lineage>
        <taxon>Bacteria</taxon>
        <taxon>Candidatus Eiseniibacteriota</taxon>
    </lineage>
</organism>
<accession>A0A7V2ATL8</accession>
<feature type="non-terminal residue" evidence="2">
    <location>
        <position position="523"/>
    </location>
</feature>